<sequence>MAELVLELAGGERWKISACNLKRKCRGVQGKAPGYSPNCQEEMSSLVVSNGWWNIVVLFLGKTATARFTPRTAMNIDGVGDDAVTVALGARSRALLGTTAFPSIHYMKKGEIRGNGINILRRLQNVTGEETTIAHRRMRPSSSSWPMMKMRKKGAAGVRSLNVVGSGMESEMGATELGLGKRKPLATRRRRPESCLHRSLILSSLVFSCLI</sequence>
<proteinExistence type="predicted"/>
<accession>A0A0D3HTY7</accession>
<dbReference type="Gramene" id="OBART12G10410.1">
    <property type="protein sequence ID" value="OBART12G10410.1"/>
    <property type="gene ID" value="OBART12G10410"/>
</dbReference>
<dbReference type="EnsemblPlants" id="OBART12G10410.1">
    <property type="protein sequence ID" value="OBART12G10410.1"/>
    <property type="gene ID" value="OBART12G10410"/>
</dbReference>
<dbReference type="AlphaFoldDB" id="A0A0D3HTY7"/>
<organism evidence="1">
    <name type="scientific">Oryza barthii</name>
    <dbReference type="NCBI Taxonomy" id="65489"/>
    <lineage>
        <taxon>Eukaryota</taxon>
        <taxon>Viridiplantae</taxon>
        <taxon>Streptophyta</taxon>
        <taxon>Embryophyta</taxon>
        <taxon>Tracheophyta</taxon>
        <taxon>Spermatophyta</taxon>
        <taxon>Magnoliopsida</taxon>
        <taxon>Liliopsida</taxon>
        <taxon>Poales</taxon>
        <taxon>Poaceae</taxon>
        <taxon>BOP clade</taxon>
        <taxon>Oryzoideae</taxon>
        <taxon>Oryzeae</taxon>
        <taxon>Oryzinae</taxon>
        <taxon>Oryza</taxon>
    </lineage>
</organism>
<reference evidence="1" key="2">
    <citation type="submission" date="2015-03" db="UniProtKB">
        <authorList>
            <consortium name="EnsemblPlants"/>
        </authorList>
    </citation>
    <scope>IDENTIFICATION</scope>
</reference>
<dbReference type="PaxDb" id="65489-OBART12G10410.1"/>
<dbReference type="HOGENOM" id="CLU_1306521_0_0_1"/>
<evidence type="ECO:0000313" key="2">
    <source>
        <dbReference type="Proteomes" id="UP000026960"/>
    </source>
</evidence>
<protein>
    <submittedName>
        <fullName evidence="1">Uncharacterized protein</fullName>
    </submittedName>
</protein>
<keyword evidence="2" id="KW-1185">Reference proteome</keyword>
<reference evidence="1" key="1">
    <citation type="journal article" date="2009" name="Rice">
        <title>De Novo Next Generation Sequencing of Plant Genomes.</title>
        <authorList>
            <person name="Rounsley S."/>
            <person name="Marri P.R."/>
            <person name="Yu Y."/>
            <person name="He R."/>
            <person name="Sisneros N."/>
            <person name="Goicoechea J.L."/>
            <person name="Lee S.J."/>
            <person name="Angelova A."/>
            <person name="Kudrna D."/>
            <person name="Luo M."/>
            <person name="Affourtit J."/>
            <person name="Desany B."/>
            <person name="Knight J."/>
            <person name="Niazi F."/>
            <person name="Egholm M."/>
            <person name="Wing R.A."/>
        </authorList>
    </citation>
    <scope>NUCLEOTIDE SEQUENCE [LARGE SCALE GENOMIC DNA]</scope>
    <source>
        <strain evidence="1">cv. IRGC 105608</strain>
    </source>
</reference>
<evidence type="ECO:0000313" key="1">
    <source>
        <dbReference type="EnsemblPlants" id="OBART12G10410.1"/>
    </source>
</evidence>
<name>A0A0D3HTY7_9ORYZ</name>
<dbReference type="Proteomes" id="UP000026960">
    <property type="component" value="Chromosome 12"/>
</dbReference>